<dbReference type="Pfam" id="PF11392">
    <property type="entry name" value="AllH"/>
    <property type="match status" value="1"/>
</dbReference>
<evidence type="ECO:0000313" key="1">
    <source>
        <dbReference type="EMBL" id="MBE0981160.1"/>
    </source>
</evidence>
<comment type="caution">
    <text evidence="1">The sequence shown here is derived from an EMBL/GenBank/DDBJ whole genome shotgun (WGS) entry which is preliminary data.</text>
</comment>
<evidence type="ECO:0000313" key="2">
    <source>
        <dbReference type="Proteomes" id="UP000640866"/>
    </source>
</evidence>
<dbReference type="RefSeq" id="WP_192525497.1">
    <property type="nucleotide sequence ID" value="NZ_JACZOI010000582.1"/>
</dbReference>
<dbReference type="EMBL" id="JACZOI010000582">
    <property type="protein sequence ID" value="MBE0981160.1"/>
    <property type="molecule type" value="Genomic_DNA"/>
</dbReference>
<feature type="non-terminal residue" evidence="1">
    <location>
        <position position="207"/>
    </location>
</feature>
<dbReference type="InterPro" id="IPR021530">
    <property type="entry name" value="AllH-like"/>
</dbReference>
<reference evidence="1" key="1">
    <citation type="submission" date="2020-09" db="EMBL/GenBank/DDBJ databases">
        <title>Emerging polyconal dissemination of OXA-244-producing E. coli in France.</title>
        <authorList>
            <person name="Emeraud C."/>
            <person name="Girlich D."/>
            <person name="Bonnin R.A."/>
            <person name="Jousset A.B."/>
            <person name="Naas T."/>
            <person name="Dortet L."/>
        </authorList>
    </citation>
    <scope>NUCLEOTIDE SEQUENCE</scope>
    <source>
        <strain evidence="1">225E3</strain>
    </source>
</reference>
<protein>
    <submittedName>
        <fullName evidence="1">DUF2877 domain-containing protein</fullName>
    </submittedName>
</protein>
<dbReference type="AlphaFoldDB" id="A0AAP1RC25"/>
<sequence length="207" mass="23437">MVQVTLCASSLGYLFPQNETQDLRLHSAFKHAVNLYSDAGTFITLLCAQTYLNLPDAARVWLPECWDWRREIAHSDPIQLTPGLLRTPRFCVALDNATLWQSPFLGGMLTLEAFPLVFQHYPTMASQRLLFCLEHNVQSTLHLPDSLTHQGLAIMEHPDALERQVPQLIGFGKGLTPDGDDYLLGYLAALWLWQLPAPLADHQYRLQ</sequence>
<name>A0AAP1RC25_ECOLX</name>
<dbReference type="Proteomes" id="UP000640866">
    <property type="component" value="Unassembled WGS sequence"/>
</dbReference>
<accession>A0AAP1RC25</accession>
<organism evidence="1 2">
    <name type="scientific">Escherichia coli</name>
    <dbReference type="NCBI Taxonomy" id="562"/>
    <lineage>
        <taxon>Bacteria</taxon>
        <taxon>Pseudomonadati</taxon>
        <taxon>Pseudomonadota</taxon>
        <taxon>Gammaproteobacteria</taxon>
        <taxon>Enterobacterales</taxon>
        <taxon>Enterobacteriaceae</taxon>
        <taxon>Escherichia</taxon>
    </lineage>
</organism>
<gene>
    <name evidence="1" type="ORF">IH772_29005</name>
</gene>
<proteinExistence type="predicted"/>